<dbReference type="STRING" id="1611254.A0A2G5UAS5"/>
<keyword evidence="5 11" id="KW-0808">Transferase</keyword>
<comment type="similarity">
    <text evidence="11">Belongs to the class I-like SAM-binding methyltransferase superfamily. DOT1 family.</text>
</comment>
<comment type="catalytic activity">
    <reaction evidence="10 11">
        <text>L-lysyl(79)-[histone H3] + 3 S-adenosyl-L-methionine = N(6),N(6),N(6)-trimethyl-L-lysyl(79)-[histone H3] + 3 S-adenosyl-L-homocysteine + 3 H(+)</text>
        <dbReference type="Rhea" id="RHEA:60328"/>
        <dbReference type="Rhea" id="RHEA-COMP:15549"/>
        <dbReference type="Rhea" id="RHEA-COMP:15552"/>
        <dbReference type="ChEBI" id="CHEBI:15378"/>
        <dbReference type="ChEBI" id="CHEBI:29969"/>
        <dbReference type="ChEBI" id="CHEBI:57856"/>
        <dbReference type="ChEBI" id="CHEBI:59789"/>
        <dbReference type="ChEBI" id="CHEBI:61961"/>
        <dbReference type="EC" id="2.1.1.360"/>
    </reaction>
</comment>
<evidence type="ECO:0000256" key="8">
    <source>
        <dbReference type="ARBA" id="ARBA00023242"/>
    </source>
</evidence>
<evidence type="ECO:0000256" key="6">
    <source>
        <dbReference type="ARBA" id="ARBA00022691"/>
    </source>
</evidence>
<evidence type="ECO:0000256" key="7">
    <source>
        <dbReference type="ARBA" id="ARBA00022853"/>
    </source>
</evidence>
<feature type="compositionally biased region" description="Basic and acidic residues" evidence="12">
    <location>
        <begin position="114"/>
        <end position="128"/>
    </location>
</feature>
<feature type="domain" description="DOT1" evidence="13">
    <location>
        <begin position="1"/>
        <end position="114"/>
    </location>
</feature>
<comment type="caution">
    <text evidence="14">The sequence shown here is derived from an EMBL/GenBank/DDBJ whole genome shotgun (WGS) entry which is preliminary data.</text>
</comment>
<dbReference type="PROSITE" id="PS51569">
    <property type="entry name" value="DOT1"/>
    <property type="match status" value="1"/>
</dbReference>
<evidence type="ECO:0000256" key="3">
    <source>
        <dbReference type="ARBA" id="ARBA00020987"/>
    </source>
</evidence>
<feature type="compositionally biased region" description="Basic and acidic residues" evidence="12">
    <location>
        <begin position="135"/>
        <end position="144"/>
    </location>
</feature>
<organism evidence="14 15">
    <name type="scientific">Caenorhabditis nigoni</name>
    <dbReference type="NCBI Taxonomy" id="1611254"/>
    <lineage>
        <taxon>Eukaryota</taxon>
        <taxon>Metazoa</taxon>
        <taxon>Ecdysozoa</taxon>
        <taxon>Nematoda</taxon>
        <taxon>Chromadorea</taxon>
        <taxon>Rhabditida</taxon>
        <taxon>Rhabditina</taxon>
        <taxon>Rhabditomorpha</taxon>
        <taxon>Rhabditoidea</taxon>
        <taxon>Rhabditidae</taxon>
        <taxon>Peloderinae</taxon>
        <taxon>Caenorhabditis</taxon>
    </lineage>
</organism>
<evidence type="ECO:0000256" key="2">
    <source>
        <dbReference type="ARBA" id="ARBA00012190"/>
    </source>
</evidence>
<comment type="subcellular location">
    <subcellularLocation>
        <location evidence="1 11">Nucleus</location>
    </subcellularLocation>
</comment>
<dbReference type="PANTHER" id="PTHR21451:SF0">
    <property type="entry name" value="HISTONE-LYSINE N-METHYLTRANSFERASE, H3 LYSINE-79 SPECIFIC"/>
    <property type="match status" value="1"/>
</dbReference>
<dbReference type="Gene3D" id="3.40.50.150">
    <property type="entry name" value="Vaccinia Virus protein VP39"/>
    <property type="match status" value="1"/>
</dbReference>
<evidence type="ECO:0000256" key="9">
    <source>
        <dbReference type="ARBA" id="ARBA00029821"/>
    </source>
</evidence>
<dbReference type="GO" id="GO:0000077">
    <property type="term" value="P:DNA damage checkpoint signaling"/>
    <property type="evidence" value="ECO:0007669"/>
    <property type="project" value="TreeGrafter"/>
</dbReference>
<dbReference type="AlphaFoldDB" id="A0A2G5UAS5"/>
<dbReference type="GO" id="GO:0005634">
    <property type="term" value="C:nucleus"/>
    <property type="evidence" value="ECO:0007669"/>
    <property type="project" value="UniProtKB-SubCell"/>
</dbReference>
<evidence type="ECO:0000256" key="12">
    <source>
        <dbReference type="SAM" id="MobiDB-lite"/>
    </source>
</evidence>
<keyword evidence="8 11" id="KW-0539">Nucleus</keyword>
<keyword evidence="4 11" id="KW-0489">Methyltransferase</keyword>
<keyword evidence="15" id="KW-1185">Reference proteome</keyword>
<comment type="function">
    <text evidence="11">Histone methyltransferase that specifically trimethylates histone H3 to form H3K79me3. This methylation is required for telomere silencing and for the pachytene checkpoint during the meiotic cell cycle by allowing the recruitment of RAD9 to double strand breaks. Nucleosomes are preferred as substrate compared to free histone.</text>
</comment>
<dbReference type="InterPro" id="IPR029063">
    <property type="entry name" value="SAM-dependent_MTases_sf"/>
</dbReference>
<dbReference type="InterPro" id="IPR030445">
    <property type="entry name" value="H3-K79_meTrfase"/>
</dbReference>
<sequence>MLIASSMFKFANNTAFCGLNAQSKAIFRNYGNSTQIKLKEIFYFSNSGTRIVVTKLIDNTRMKEDNHADYFNSYSKTVPLKGTDGQVEWTKNDVTFWLTTMDQEKVVRVAEEYRAKEEEQDAKREAKRLARAQKAKLDNHKDTE</sequence>
<dbReference type="InterPro" id="IPR025789">
    <property type="entry name" value="DOT1_dom"/>
</dbReference>
<keyword evidence="6 11" id="KW-0949">S-adenosyl-L-methionine</keyword>
<evidence type="ECO:0000256" key="5">
    <source>
        <dbReference type="ARBA" id="ARBA00022679"/>
    </source>
</evidence>
<proteinExistence type="inferred from homology"/>
<evidence type="ECO:0000313" key="14">
    <source>
        <dbReference type="EMBL" id="PIC36648.1"/>
    </source>
</evidence>
<evidence type="ECO:0000259" key="13">
    <source>
        <dbReference type="PROSITE" id="PS51569"/>
    </source>
</evidence>
<dbReference type="GO" id="GO:0140956">
    <property type="term" value="F:histone H3K79 trimethyltransferase activity"/>
    <property type="evidence" value="ECO:0007669"/>
    <property type="project" value="UniProtKB-EC"/>
</dbReference>
<accession>A0A2G5UAS5</accession>
<dbReference type="OrthoDB" id="443402at2759"/>
<dbReference type="EC" id="2.1.1.360" evidence="2 11"/>
<dbReference type="Proteomes" id="UP000230233">
    <property type="component" value="Chromosome IV"/>
</dbReference>
<evidence type="ECO:0000256" key="10">
    <source>
        <dbReference type="ARBA" id="ARBA00047770"/>
    </source>
</evidence>
<dbReference type="GO" id="GO:0006281">
    <property type="term" value="P:DNA repair"/>
    <property type="evidence" value="ECO:0007669"/>
    <property type="project" value="TreeGrafter"/>
</dbReference>
<evidence type="ECO:0000256" key="11">
    <source>
        <dbReference type="RuleBase" id="RU271113"/>
    </source>
</evidence>
<dbReference type="Pfam" id="PF08123">
    <property type="entry name" value="DOT1"/>
    <property type="match status" value="1"/>
</dbReference>
<protein>
    <recommendedName>
        <fullName evidence="3 11">Histone-lysine N-methyltransferase, H3 lysine-79 specific</fullName>
        <ecNumber evidence="2 11">2.1.1.360</ecNumber>
    </recommendedName>
    <alternativeName>
        <fullName evidence="9 11">Histone H3-K79 methyltransferase</fullName>
    </alternativeName>
</protein>
<name>A0A2G5UAS5_9PELO</name>
<dbReference type="EMBL" id="PDUG01000004">
    <property type="protein sequence ID" value="PIC36648.1"/>
    <property type="molecule type" value="Genomic_DNA"/>
</dbReference>
<gene>
    <name evidence="14" type="primary">Cnig_chr_IV.g15566</name>
    <name evidence="14" type="ORF">B9Z55_015566</name>
</gene>
<evidence type="ECO:0000256" key="4">
    <source>
        <dbReference type="ARBA" id="ARBA00022603"/>
    </source>
</evidence>
<evidence type="ECO:0000256" key="1">
    <source>
        <dbReference type="ARBA" id="ARBA00004123"/>
    </source>
</evidence>
<keyword evidence="7 11" id="KW-0156">Chromatin regulator</keyword>
<feature type="region of interest" description="Disordered" evidence="12">
    <location>
        <begin position="114"/>
        <end position="144"/>
    </location>
</feature>
<dbReference type="PANTHER" id="PTHR21451">
    <property type="entry name" value="HISTONE H3 METHYLTRANSFERASE"/>
    <property type="match status" value="1"/>
</dbReference>
<comment type="miscellaneous">
    <text evidence="11">In contrast to other lysine histone methyltransferases, it does not contain a SET domain, suggesting the existence of another mechanism for methylation of lysine residues of histones.</text>
</comment>
<evidence type="ECO:0000313" key="15">
    <source>
        <dbReference type="Proteomes" id="UP000230233"/>
    </source>
</evidence>
<dbReference type="GO" id="GO:0032259">
    <property type="term" value="P:methylation"/>
    <property type="evidence" value="ECO:0007669"/>
    <property type="project" value="UniProtKB-KW"/>
</dbReference>
<reference evidence="15" key="1">
    <citation type="submission" date="2017-10" db="EMBL/GenBank/DDBJ databases">
        <title>Rapid genome shrinkage in a self-fertile nematode reveals novel sperm competition proteins.</title>
        <authorList>
            <person name="Yin D."/>
            <person name="Schwarz E.M."/>
            <person name="Thomas C.G."/>
            <person name="Felde R.L."/>
            <person name="Korf I.F."/>
            <person name="Cutter A.D."/>
            <person name="Schartner C.M."/>
            <person name="Ralston E.J."/>
            <person name="Meyer B.J."/>
            <person name="Haag E.S."/>
        </authorList>
    </citation>
    <scope>NUCLEOTIDE SEQUENCE [LARGE SCALE GENOMIC DNA]</scope>
    <source>
        <strain evidence="15">JU1422</strain>
    </source>
</reference>